<feature type="compositionally biased region" description="Basic and acidic residues" evidence="1">
    <location>
        <begin position="32"/>
        <end position="54"/>
    </location>
</feature>
<comment type="caution">
    <text evidence="2">The sequence shown here is derived from an EMBL/GenBank/DDBJ whole genome shotgun (WGS) entry which is preliminary data.</text>
</comment>
<dbReference type="Proteomes" id="UP000747542">
    <property type="component" value="Unassembled WGS sequence"/>
</dbReference>
<feature type="compositionally biased region" description="Polar residues" evidence="1">
    <location>
        <begin position="8"/>
        <end position="29"/>
    </location>
</feature>
<protein>
    <submittedName>
        <fullName evidence="2">Uncharacterized protein</fullName>
    </submittedName>
</protein>
<feature type="compositionally biased region" description="Polar residues" evidence="1">
    <location>
        <begin position="63"/>
        <end position="74"/>
    </location>
</feature>
<name>A0A8J5MP51_HOMAM</name>
<evidence type="ECO:0000313" key="2">
    <source>
        <dbReference type="EMBL" id="KAG7158646.1"/>
    </source>
</evidence>
<accession>A0A8J5MP51</accession>
<gene>
    <name evidence="2" type="ORF">Hamer_G011305</name>
</gene>
<dbReference type="EMBL" id="JAHLQT010034478">
    <property type="protein sequence ID" value="KAG7158646.1"/>
    <property type="molecule type" value="Genomic_DNA"/>
</dbReference>
<reference evidence="2" key="1">
    <citation type="journal article" date="2021" name="Sci. Adv.">
        <title>The American lobster genome reveals insights on longevity, neural, and immune adaptations.</title>
        <authorList>
            <person name="Polinski J.M."/>
            <person name="Zimin A.V."/>
            <person name="Clark K.F."/>
            <person name="Kohn A.B."/>
            <person name="Sadowski N."/>
            <person name="Timp W."/>
            <person name="Ptitsyn A."/>
            <person name="Khanna P."/>
            <person name="Romanova D.Y."/>
            <person name="Williams P."/>
            <person name="Greenwood S.J."/>
            <person name="Moroz L.L."/>
            <person name="Walt D.R."/>
            <person name="Bodnar A.G."/>
        </authorList>
    </citation>
    <scope>NUCLEOTIDE SEQUENCE</scope>
    <source>
        <strain evidence="2">GMGI-L3</strain>
    </source>
</reference>
<organism evidence="2 3">
    <name type="scientific">Homarus americanus</name>
    <name type="common">American lobster</name>
    <dbReference type="NCBI Taxonomy" id="6706"/>
    <lineage>
        <taxon>Eukaryota</taxon>
        <taxon>Metazoa</taxon>
        <taxon>Ecdysozoa</taxon>
        <taxon>Arthropoda</taxon>
        <taxon>Crustacea</taxon>
        <taxon>Multicrustacea</taxon>
        <taxon>Malacostraca</taxon>
        <taxon>Eumalacostraca</taxon>
        <taxon>Eucarida</taxon>
        <taxon>Decapoda</taxon>
        <taxon>Pleocyemata</taxon>
        <taxon>Astacidea</taxon>
        <taxon>Nephropoidea</taxon>
        <taxon>Nephropidae</taxon>
        <taxon>Homarus</taxon>
    </lineage>
</organism>
<proteinExistence type="predicted"/>
<keyword evidence="3" id="KW-1185">Reference proteome</keyword>
<sequence>MAAASDMLITTQDEPGSLTTGRGSVQVYSLMSRDDHADGEALQERTGGRGEQRPTQKLKPLIFTNQSTASTSGSDVEARVNIKCQ</sequence>
<feature type="compositionally biased region" description="Basic and acidic residues" evidence="1">
    <location>
        <begin position="76"/>
        <end position="85"/>
    </location>
</feature>
<feature type="region of interest" description="Disordered" evidence="1">
    <location>
        <begin position="1"/>
        <end position="85"/>
    </location>
</feature>
<evidence type="ECO:0000256" key="1">
    <source>
        <dbReference type="SAM" id="MobiDB-lite"/>
    </source>
</evidence>
<dbReference type="AlphaFoldDB" id="A0A8J5MP51"/>
<evidence type="ECO:0000313" key="3">
    <source>
        <dbReference type="Proteomes" id="UP000747542"/>
    </source>
</evidence>